<sequence>MRPQNKHGVFAPGVTPILIRALKLPSSSSRFATRSKTFRHDMICSSITPNTSDSWLYGNGKDR</sequence>
<evidence type="ECO:0000313" key="1">
    <source>
        <dbReference type="EMBL" id="EDT42087.1"/>
    </source>
</evidence>
<proteinExistence type="predicted"/>
<organism evidence="1 2">
    <name type="scientific">Burkholderia ambifaria MEX-5</name>
    <dbReference type="NCBI Taxonomy" id="396597"/>
    <lineage>
        <taxon>Bacteria</taxon>
        <taxon>Pseudomonadati</taxon>
        <taxon>Pseudomonadota</taxon>
        <taxon>Betaproteobacteria</taxon>
        <taxon>Burkholderiales</taxon>
        <taxon>Burkholderiaceae</taxon>
        <taxon>Burkholderia</taxon>
        <taxon>Burkholderia cepacia complex</taxon>
    </lineage>
</organism>
<dbReference type="Proteomes" id="UP000004814">
    <property type="component" value="Unassembled WGS sequence"/>
</dbReference>
<dbReference type="EMBL" id="ABLK01000051">
    <property type="protein sequence ID" value="EDT42087.1"/>
    <property type="molecule type" value="Genomic_DNA"/>
</dbReference>
<dbReference type="AlphaFoldDB" id="B1T2Y6"/>
<comment type="caution">
    <text evidence="1">The sequence shown here is derived from an EMBL/GenBank/DDBJ whole genome shotgun (WGS) entry which is preliminary data.</text>
</comment>
<reference evidence="1 2" key="1">
    <citation type="submission" date="2008-03" db="EMBL/GenBank/DDBJ databases">
        <title>Sequencing of the draft genome and assembly of Burkholderia ambifaria MEX-5.</title>
        <authorList>
            <consortium name="US DOE Joint Genome Institute (JGI-PGF)"/>
            <person name="Copeland A."/>
            <person name="Lucas S."/>
            <person name="Lapidus A."/>
            <person name="Glavina del Rio T."/>
            <person name="Dalin E."/>
            <person name="Tice H."/>
            <person name="Bruce D."/>
            <person name="Goodwin L."/>
            <person name="Pitluck S."/>
            <person name="Larimer F."/>
            <person name="Land M.L."/>
            <person name="Hauser L."/>
            <person name="Tiedje J."/>
            <person name="Richardson P."/>
        </authorList>
    </citation>
    <scope>NUCLEOTIDE SEQUENCE [LARGE SCALE GENOMIC DNA]</scope>
    <source>
        <strain evidence="1 2">MEX-5</strain>
    </source>
</reference>
<protein>
    <submittedName>
        <fullName evidence="1">Uncharacterized protein</fullName>
    </submittedName>
</protein>
<gene>
    <name evidence="1" type="ORF">BamMEX5DRAFT_2152</name>
</gene>
<evidence type="ECO:0000313" key="2">
    <source>
        <dbReference type="Proteomes" id="UP000004814"/>
    </source>
</evidence>
<name>B1T2Y6_9BURK</name>
<accession>B1T2Y6</accession>